<keyword evidence="1" id="KW-0472">Membrane</keyword>
<protein>
    <recommendedName>
        <fullName evidence="4">G-protein coupled receptors family 2 profile 2 domain-containing protein</fullName>
    </recommendedName>
</protein>
<comment type="caution">
    <text evidence="2">The sequence shown here is derived from an EMBL/GenBank/DDBJ whole genome shotgun (WGS) entry which is preliminary data.</text>
</comment>
<dbReference type="EMBL" id="QKWP01003129">
    <property type="protein sequence ID" value="RIB01429.1"/>
    <property type="molecule type" value="Genomic_DNA"/>
</dbReference>
<accession>A0A397TYB5</accession>
<dbReference type="STRING" id="44941.A0A397TYB5"/>
<feature type="transmembrane region" description="Helical" evidence="1">
    <location>
        <begin position="111"/>
        <end position="130"/>
    </location>
</feature>
<proteinExistence type="predicted"/>
<dbReference type="Gene3D" id="1.20.1070.10">
    <property type="entry name" value="Rhodopsin 7-helix transmembrane proteins"/>
    <property type="match status" value="1"/>
</dbReference>
<keyword evidence="1" id="KW-0812">Transmembrane</keyword>
<dbReference type="OrthoDB" id="3256745at2759"/>
<dbReference type="Proteomes" id="UP000266673">
    <property type="component" value="Unassembled WGS sequence"/>
</dbReference>
<sequence length="298" mass="33821">MYTTTLIIIYFLIFLSLLCSIYVALFLYRSKKNYLIALYSSSVALLSIDIILSFIWKNELNKAPSGFCFFQAIFLQYNSIFQMACAFCFAVQTYAQLVLFHQSPSNTLRKFFLCFIILYPMIMTSILIVFSLRNGAVKPRLLNCDVTDPAWVRLFGWSGINQLLSIPGTILSARTAYEVYKHMDLLLRSSGTSSAEEIITQDSTNQQPKFSRDPFSKKSRSYNITRAAAIRMVTFSFLFALVNVFGCFASFAAIMKGVSLDKGISSNDWVGATIGIFVFLVFGWPHNFKKVKQIWLNG</sequence>
<keyword evidence="3" id="KW-1185">Reference proteome</keyword>
<evidence type="ECO:0008006" key="4">
    <source>
        <dbReference type="Google" id="ProtNLM"/>
    </source>
</evidence>
<feature type="transmembrane region" description="Helical" evidence="1">
    <location>
        <begin position="269"/>
        <end position="288"/>
    </location>
</feature>
<feature type="transmembrane region" description="Helical" evidence="1">
    <location>
        <begin position="228"/>
        <end position="254"/>
    </location>
</feature>
<gene>
    <name evidence="2" type="ORF">C2G38_2256190</name>
</gene>
<feature type="transmembrane region" description="Helical" evidence="1">
    <location>
        <begin position="80"/>
        <end position="99"/>
    </location>
</feature>
<keyword evidence="1" id="KW-1133">Transmembrane helix</keyword>
<dbReference type="AlphaFoldDB" id="A0A397TYB5"/>
<reference evidence="2 3" key="1">
    <citation type="submission" date="2018-06" db="EMBL/GenBank/DDBJ databases">
        <title>Comparative genomics reveals the genomic features of Rhizophagus irregularis, R. cerebriforme, R. diaphanum and Gigaspora rosea, and their symbiotic lifestyle signature.</title>
        <authorList>
            <person name="Morin E."/>
            <person name="San Clemente H."/>
            <person name="Chen E.C.H."/>
            <person name="De La Providencia I."/>
            <person name="Hainaut M."/>
            <person name="Kuo A."/>
            <person name="Kohler A."/>
            <person name="Murat C."/>
            <person name="Tang N."/>
            <person name="Roy S."/>
            <person name="Loubradou J."/>
            <person name="Henrissat B."/>
            <person name="Grigoriev I.V."/>
            <person name="Corradi N."/>
            <person name="Roux C."/>
            <person name="Martin F.M."/>
        </authorList>
    </citation>
    <scope>NUCLEOTIDE SEQUENCE [LARGE SCALE GENOMIC DNA]</scope>
    <source>
        <strain evidence="2 3">DAOM 194757</strain>
    </source>
</reference>
<evidence type="ECO:0000313" key="2">
    <source>
        <dbReference type="EMBL" id="RIB01429.1"/>
    </source>
</evidence>
<organism evidence="2 3">
    <name type="scientific">Gigaspora rosea</name>
    <dbReference type="NCBI Taxonomy" id="44941"/>
    <lineage>
        <taxon>Eukaryota</taxon>
        <taxon>Fungi</taxon>
        <taxon>Fungi incertae sedis</taxon>
        <taxon>Mucoromycota</taxon>
        <taxon>Glomeromycotina</taxon>
        <taxon>Glomeromycetes</taxon>
        <taxon>Diversisporales</taxon>
        <taxon>Gigasporaceae</taxon>
        <taxon>Gigaspora</taxon>
    </lineage>
</organism>
<feature type="transmembrane region" description="Helical" evidence="1">
    <location>
        <begin position="150"/>
        <end position="173"/>
    </location>
</feature>
<feature type="transmembrane region" description="Helical" evidence="1">
    <location>
        <begin position="6"/>
        <end position="28"/>
    </location>
</feature>
<evidence type="ECO:0000256" key="1">
    <source>
        <dbReference type="SAM" id="Phobius"/>
    </source>
</evidence>
<feature type="transmembrane region" description="Helical" evidence="1">
    <location>
        <begin position="35"/>
        <end position="56"/>
    </location>
</feature>
<evidence type="ECO:0000313" key="3">
    <source>
        <dbReference type="Proteomes" id="UP000266673"/>
    </source>
</evidence>
<name>A0A397TYB5_9GLOM</name>